<feature type="domain" description="Glycosyl transferase CAP10" evidence="3">
    <location>
        <begin position="299"/>
        <end position="540"/>
    </location>
</feature>
<keyword evidence="5" id="KW-1185">Reference proteome</keyword>
<evidence type="ECO:0000313" key="4">
    <source>
        <dbReference type="EMBL" id="KAJ7344015.1"/>
    </source>
</evidence>
<reference evidence="4" key="1">
    <citation type="submission" date="2023-03" db="EMBL/GenBank/DDBJ databases">
        <title>Massive genome expansion in bonnet fungi (Mycena s.s.) driven by repeated elements and novel gene families across ecological guilds.</title>
        <authorList>
            <consortium name="Lawrence Berkeley National Laboratory"/>
            <person name="Harder C.B."/>
            <person name="Miyauchi S."/>
            <person name="Viragh M."/>
            <person name="Kuo A."/>
            <person name="Thoen E."/>
            <person name="Andreopoulos B."/>
            <person name="Lu D."/>
            <person name="Skrede I."/>
            <person name="Drula E."/>
            <person name="Henrissat B."/>
            <person name="Morin E."/>
            <person name="Kohler A."/>
            <person name="Barry K."/>
            <person name="LaButti K."/>
            <person name="Morin E."/>
            <person name="Salamov A."/>
            <person name="Lipzen A."/>
            <person name="Mereny Z."/>
            <person name="Hegedus B."/>
            <person name="Baldrian P."/>
            <person name="Stursova M."/>
            <person name="Weitz H."/>
            <person name="Taylor A."/>
            <person name="Grigoriev I.V."/>
            <person name="Nagy L.G."/>
            <person name="Martin F."/>
            <person name="Kauserud H."/>
        </authorList>
    </citation>
    <scope>NUCLEOTIDE SEQUENCE</scope>
    <source>
        <strain evidence="4">CBHHK002</strain>
    </source>
</reference>
<dbReference type="PANTHER" id="PTHR12203:SF35">
    <property type="entry name" value="PROTEIN O-GLUCOSYLTRANSFERASE 1"/>
    <property type="match status" value="1"/>
</dbReference>
<organism evidence="4 5">
    <name type="scientific">Mycena albidolilacea</name>
    <dbReference type="NCBI Taxonomy" id="1033008"/>
    <lineage>
        <taxon>Eukaryota</taxon>
        <taxon>Fungi</taxon>
        <taxon>Dikarya</taxon>
        <taxon>Basidiomycota</taxon>
        <taxon>Agaricomycotina</taxon>
        <taxon>Agaricomycetes</taxon>
        <taxon>Agaricomycetidae</taxon>
        <taxon>Agaricales</taxon>
        <taxon>Marasmiineae</taxon>
        <taxon>Mycenaceae</taxon>
        <taxon>Mycena</taxon>
    </lineage>
</organism>
<dbReference type="Proteomes" id="UP001218218">
    <property type="component" value="Unassembled WGS sequence"/>
</dbReference>
<evidence type="ECO:0000256" key="1">
    <source>
        <dbReference type="ARBA" id="ARBA00010118"/>
    </source>
</evidence>
<name>A0AAD6ZYA8_9AGAR</name>
<keyword evidence="2 4" id="KW-0808">Transferase</keyword>
<accession>A0AAD6ZYA8</accession>
<dbReference type="SMART" id="SM00672">
    <property type="entry name" value="CAP10"/>
    <property type="match status" value="1"/>
</dbReference>
<evidence type="ECO:0000256" key="2">
    <source>
        <dbReference type="ARBA" id="ARBA00022679"/>
    </source>
</evidence>
<sequence length="545" mass="62164">MNYLRTIRNHFKPTLPQSDFESSLPLLPLQNFAHDDRQDEDKSTENSHSRHDRSQVSVCWGWGRSAAATAGILGAAACAIVLTAHFASAPYPPHTVDPFIVAREAVDALYARQSTTLAQASGRYTLRTGHPPPPHYENWFTFAREKGCLIDDYDQIHHDFKPFYQLARTNASSFQDMIDRASRVLEVVDAEIARVEVRDGEIYMEGNTAYWEWPDTWRRFSRGLPNMTFLINGRDEPRVAFNYRAPGARESAFLVNDSTPFQIQPHPTSEFFAHQSGCNVPLESAGFMATANGDSGFILASAKPGYTTDLYPMLSMAKISPCFSDILFPTEYYYQRSWWSGKYGYPDNVPWHTKKPQIYWRGMSNGGMINGTNYHHFARFKLVDIGRQRPDLLDVAITTFAETLCEEGCDRDSVIAEYNITREGQSREDLYKYKYAVDVDGTTFSGRFLGLLRSGSLVFKSTLFEEYFNDWLRPFEHYVPVLADLSDLVQKVEWANANPEEARLIQQRGLEVARRVLTDDQNDCYLYAALLEWAQLQDYARGSST</sequence>
<gene>
    <name evidence="4" type="ORF">DFH08DRAFT_962155</name>
</gene>
<evidence type="ECO:0000313" key="5">
    <source>
        <dbReference type="Proteomes" id="UP001218218"/>
    </source>
</evidence>
<dbReference type="GO" id="GO:0016740">
    <property type="term" value="F:transferase activity"/>
    <property type="evidence" value="ECO:0007669"/>
    <property type="project" value="UniProtKB-KW"/>
</dbReference>
<comment type="similarity">
    <text evidence="1">Belongs to the glycosyltransferase 90 family.</text>
</comment>
<dbReference type="Pfam" id="PF05686">
    <property type="entry name" value="Glyco_transf_90"/>
    <property type="match status" value="1"/>
</dbReference>
<dbReference type="InterPro" id="IPR051091">
    <property type="entry name" value="O-Glucosyltr/Glycosyltrsf_90"/>
</dbReference>
<proteinExistence type="inferred from homology"/>
<evidence type="ECO:0000259" key="3">
    <source>
        <dbReference type="SMART" id="SM00672"/>
    </source>
</evidence>
<dbReference type="PANTHER" id="PTHR12203">
    <property type="entry name" value="KDEL LYS-ASP-GLU-LEU CONTAINING - RELATED"/>
    <property type="match status" value="1"/>
</dbReference>
<comment type="caution">
    <text evidence="4">The sequence shown here is derived from an EMBL/GenBank/DDBJ whole genome shotgun (WGS) entry which is preliminary data.</text>
</comment>
<dbReference type="InterPro" id="IPR006598">
    <property type="entry name" value="CAP10"/>
</dbReference>
<dbReference type="EMBL" id="JARIHO010000022">
    <property type="protein sequence ID" value="KAJ7344015.1"/>
    <property type="molecule type" value="Genomic_DNA"/>
</dbReference>
<dbReference type="AlphaFoldDB" id="A0AAD6ZYA8"/>
<protein>
    <submittedName>
        <fullName evidence="4">Glycosyl transferase family 90-domain-containing protein</fullName>
    </submittedName>
</protein>